<evidence type="ECO:0000313" key="8">
    <source>
        <dbReference type="EMBL" id="ABR18253.1"/>
    </source>
</evidence>
<feature type="transmembrane region" description="Helical" evidence="6">
    <location>
        <begin position="78"/>
        <end position="97"/>
    </location>
</feature>
<feature type="transmembrane region" description="Helical" evidence="6">
    <location>
        <begin position="152"/>
        <end position="172"/>
    </location>
</feature>
<dbReference type="GO" id="GO:0022857">
    <property type="term" value="F:transmembrane transporter activity"/>
    <property type="evidence" value="ECO:0007669"/>
    <property type="project" value="InterPro"/>
</dbReference>
<evidence type="ECO:0000256" key="3">
    <source>
        <dbReference type="ARBA" id="ARBA00022692"/>
    </source>
</evidence>
<feature type="transmembrane region" description="Helical" evidence="6">
    <location>
        <begin position="109"/>
        <end position="132"/>
    </location>
</feature>
<dbReference type="InterPro" id="IPR037185">
    <property type="entry name" value="EmrE-like"/>
</dbReference>
<feature type="transmembrane region" description="Helical" evidence="6">
    <location>
        <begin position="314"/>
        <end position="333"/>
    </location>
</feature>
<comment type="similarity">
    <text evidence="2">Belongs to the drug/metabolite transporter (DMT) superfamily. Plant drug/metabolite exporter (P-DME) (TC 2.A.7.4) family.</text>
</comment>
<dbReference type="InterPro" id="IPR030184">
    <property type="entry name" value="WAT1-related"/>
</dbReference>
<dbReference type="PANTHER" id="PTHR31218">
    <property type="entry name" value="WAT1-RELATED PROTEIN"/>
    <property type="match status" value="1"/>
</dbReference>
<evidence type="ECO:0000256" key="5">
    <source>
        <dbReference type="ARBA" id="ARBA00023136"/>
    </source>
</evidence>
<dbReference type="EMBL" id="EF678501">
    <property type="protein sequence ID" value="ABR18253.1"/>
    <property type="molecule type" value="mRNA"/>
</dbReference>
<feature type="transmembrane region" description="Helical" evidence="6">
    <location>
        <begin position="224"/>
        <end position="245"/>
    </location>
</feature>
<feature type="transmembrane region" description="Helical" evidence="6">
    <location>
        <begin position="192"/>
        <end position="212"/>
    </location>
</feature>
<dbReference type="GO" id="GO:0016020">
    <property type="term" value="C:membrane"/>
    <property type="evidence" value="ECO:0007669"/>
    <property type="project" value="UniProtKB-SubCell"/>
</dbReference>
<comment type="subcellular location">
    <subcellularLocation>
        <location evidence="1">Membrane</location>
        <topology evidence="1">Multi-pass membrane protein</topology>
    </subcellularLocation>
</comment>
<evidence type="ECO:0000256" key="6">
    <source>
        <dbReference type="SAM" id="Phobius"/>
    </source>
</evidence>
<evidence type="ECO:0000256" key="2">
    <source>
        <dbReference type="ARBA" id="ARBA00007635"/>
    </source>
</evidence>
<keyword evidence="4 6" id="KW-1133">Transmembrane helix</keyword>
<name>B8LRH3_PICSI</name>
<keyword evidence="5 6" id="KW-0472">Membrane</keyword>
<feature type="domain" description="EamA" evidence="7">
    <location>
        <begin position="194"/>
        <end position="332"/>
    </location>
</feature>
<protein>
    <recommendedName>
        <fullName evidence="7">EamA domain-containing protein</fullName>
    </recommendedName>
</protein>
<keyword evidence="3 6" id="KW-0812">Transmembrane</keyword>
<feature type="transmembrane region" description="Helical" evidence="6">
    <location>
        <begin position="50"/>
        <end position="71"/>
    </location>
</feature>
<reference evidence="8" key="1">
    <citation type="submission" date="2007-06" db="EMBL/GenBank/DDBJ databases">
        <title>Full length cDNA sequences from Sitka Spruce (Picea sitchensis).</title>
        <authorList>
            <person name="Ralph S.G."/>
            <person name="Chun H.E."/>
            <person name="Liao N."/>
            <person name="Ali J."/>
            <person name="Reid K."/>
            <person name="Kolosova N."/>
            <person name="Cooper N."/>
            <person name="Cullis C."/>
            <person name="Jancsik S."/>
            <person name="Moore R."/>
            <person name="Mayo M."/>
            <person name="Wagner S."/>
            <person name="Holt R.A."/>
            <person name="Jones S.J.M."/>
            <person name="Marra M.A."/>
            <person name="Ritland C.E."/>
            <person name="Ritland K."/>
            <person name="Bohlmann J."/>
        </authorList>
    </citation>
    <scope>NUCLEOTIDE SEQUENCE</scope>
    <source>
        <tissue evidence="8">Bark</tissue>
    </source>
</reference>
<sequence>MASATESPKSRLSRAFERSKPYIAMISLQFGYAGMNIITKVSLTNGMSHYVLVVYRHAVATAVIAPFAFFVERKVRPKLTFSVFCQIFALGLLGPVIDQNFYYAGLKYTSPTFACAMSNVLPAMTFVMAALFRMEKVDIKKVRSQTKIAGTVVCVAGAMLMTLYKGPIVPIFGQAHHSHFSSPSSVHSDKDWTKGSVLLVAACLAWAAFFILQAAVLKQYSAQLSLTTLICFMGTLQSITITLVIERDPSLWALGWNMNLLTAVYSGIVASGIAYYVQGLCMKLKGPVFATAFSPLMMIIVAIMGSIILAESIYLGSVVGGVLIVLGLYAVLWGKVKDHKISSGKQHSLEGLTSLEVKAVKDMASDLETAHASNKTIKIIPGENEINQISASGYPAINKHSSLPSTIKIAESCAVDIAKFDHATDTETK</sequence>
<dbReference type="InterPro" id="IPR000620">
    <property type="entry name" value="EamA_dom"/>
</dbReference>
<dbReference type="AlphaFoldDB" id="B8LRH3"/>
<feature type="transmembrane region" description="Helical" evidence="6">
    <location>
        <begin position="288"/>
        <end position="308"/>
    </location>
</feature>
<dbReference type="SUPFAM" id="SSF103481">
    <property type="entry name" value="Multidrug resistance efflux transporter EmrE"/>
    <property type="match status" value="2"/>
</dbReference>
<evidence type="ECO:0000256" key="1">
    <source>
        <dbReference type="ARBA" id="ARBA00004141"/>
    </source>
</evidence>
<evidence type="ECO:0000256" key="4">
    <source>
        <dbReference type="ARBA" id="ARBA00022989"/>
    </source>
</evidence>
<accession>B8LRH3</accession>
<evidence type="ECO:0000259" key="7">
    <source>
        <dbReference type="Pfam" id="PF00892"/>
    </source>
</evidence>
<organism evidence="8">
    <name type="scientific">Picea sitchensis</name>
    <name type="common">Sitka spruce</name>
    <name type="synonym">Pinus sitchensis</name>
    <dbReference type="NCBI Taxonomy" id="3332"/>
    <lineage>
        <taxon>Eukaryota</taxon>
        <taxon>Viridiplantae</taxon>
        <taxon>Streptophyta</taxon>
        <taxon>Embryophyta</taxon>
        <taxon>Tracheophyta</taxon>
        <taxon>Spermatophyta</taxon>
        <taxon>Pinopsida</taxon>
        <taxon>Pinidae</taxon>
        <taxon>Conifers I</taxon>
        <taxon>Pinales</taxon>
        <taxon>Pinaceae</taxon>
        <taxon>Picea</taxon>
    </lineage>
</organism>
<feature type="domain" description="EamA" evidence="7">
    <location>
        <begin position="22"/>
        <end position="162"/>
    </location>
</feature>
<feature type="transmembrane region" description="Helical" evidence="6">
    <location>
        <begin position="21"/>
        <end position="38"/>
    </location>
</feature>
<dbReference type="Pfam" id="PF00892">
    <property type="entry name" value="EamA"/>
    <property type="match status" value="2"/>
</dbReference>
<feature type="transmembrane region" description="Helical" evidence="6">
    <location>
        <begin position="251"/>
        <end position="276"/>
    </location>
</feature>
<proteinExistence type="evidence at transcript level"/>